<organism evidence="2 3">
    <name type="scientific">Mucinivorans hirudinis</name>
    <dbReference type="NCBI Taxonomy" id="1433126"/>
    <lineage>
        <taxon>Bacteria</taxon>
        <taxon>Pseudomonadati</taxon>
        <taxon>Bacteroidota</taxon>
        <taxon>Bacteroidia</taxon>
        <taxon>Bacteroidales</taxon>
        <taxon>Rikenellaceae</taxon>
        <taxon>Mucinivorans</taxon>
    </lineage>
</organism>
<proteinExistence type="predicted"/>
<dbReference type="KEGG" id="rbc:BN938_0275"/>
<accession>A0A060R613</accession>
<dbReference type="SUPFAM" id="SSF53448">
    <property type="entry name" value="Nucleotide-diphospho-sugar transferases"/>
    <property type="match status" value="1"/>
</dbReference>
<dbReference type="HOGENOM" id="CLU_025996_21_1_10"/>
<sequence length="239" mass="27568">MTQKKLSIITVVWNAAAELERTLANIYALKTPEIESIVIDGGSTDGTREVIERYAPDYWVSERDNGLYDAMNKGIEAANGKYIWFVNAGDRIHQMPQLEDKDIYFGETLITDMEGCHLGLRSKRLPEHLTWRSLVSGMVVCHQSFIVRREIAPLYNLEYRYAADIEWVIECLERARTIENTHLILSEFAEGGISTANRYASLRERWRIMVAKYGFFRTVTAHIGFVLAKPFGKKYRQKH</sequence>
<keyword evidence="2" id="KW-0808">Transferase</keyword>
<dbReference type="CDD" id="cd06433">
    <property type="entry name" value="GT_2_WfgS_like"/>
    <property type="match status" value="1"/>
</dbReference>
<dbReference type="eggNOG" id="COG1216">
    <property type="taxonomic scope" value="Bacteria"/>
</dbReference>
<feature type="domain" description="Glycosyltransferase 2-like" evidence="1">
    <location>
        <begin position="7"/>
        <end position="91"/>
    </location>
</feature>
<dbReference type="STRING" id="1433126.BN938_0275"/>
<dbReference type="GO" id="GO:0016758">
    <property type="term" value="F:hexosyltransferase activity"/>
    <property type="evidence" value="ECO:0007669"/>
    <property type="project" value="UniProtKB-ARBA"/>
</dbReference>
<gene>
    <name evidence="2" type="ORF">BN938_0275</name>
</gene>
<dbReference type="Proteomes" id="UP000027616">
    <property type="component" value="Chromosome I"/>
</dbReference>
<reference evidence="2 3" key="1">
    <citation type="journal article" date="2015" name="Genome Announc.">
        <title>Complete Genome Sequence of the Novel Leech Symbiont Mucinivorans hirudinis M3T.</title>
        <authorList>
            <person name="Nelson M.C."/>
            <person name="Bomar L."/>
            <person name="Graf J."/>
        </authorList>
    </citation>
    <scope>NUCLEOTIDE SEQUENCE [LARGE SCALE GENOMIC DNA]</scope>
    <source>
        <strain evidence="3">M3</strain>
    </source>
</reference>
<dbReference type="PANTHER" id="PTHR22916:SF67">
    <property type="entry name" value="COLANIC ACID BIOSYNTHESIS GLYCOSYL TRANSFERASE WCAE-RELATED"/>
    <property type="match status" value="1"/>
</dbReference>
<dbReference type="PANTHER" id="PTHR22916">
    <property type="entry name" value="GLYCOSYLTRANSFERASE"/>
    <property type="match status" value="1"/>
</dbReference>
<protein>
    <submittedName>
        <fullName evidence="2">Glycosyl transferase group 2 family protein</fullName>
    </submittedName>
</protein>
<dbReference type="InterPro" id="IPR001173">
    <property type="entry name" value="Glyco_trans_2-like"/>
</dbReference>
<evidence type="ECO:0000313" key="3">
    <source>
        <dbReference type="Proteomes" id="UP000027616"/>
    </source>
</evidence>
<dbReference type="InterPro" id="IPR029044">
    <property type="entry name" value="Nucleotide-diphossugar_trans"/>
</dbReference>
<name>A0A060R613_9BACT</name>
<dbReference type="Gene3D" id="3.90.550.10">
    <property type="entry name" value="Spore Coat Polysaccharide Biosynthesis Protein SpsA, Chain A"/>
    <property type="match status" value="1"/>
</dbReference>
<evidence type="ECO:0000259" key="1">
    <source>
        <dbReference type="Pfam" id="PF00535"/>
    </source>
</evidence>
<dbReference type="AlphaFoldDB" id="A0A060R613"/>
<evidence type="ECO:0000313" key="2">
    <source>
        <dbReference type="EMBL" id="CDN30381.1"/>
    </source>
</evidence>
<dbReference type="Pfam" id="PF00535">
    <property type="entry name" value="Glycos_transf_2"/>
    <property type="match status" value="1"/>
</dbReference>
<dbReference type="OrthoDB" id="9788101at2"/>
<keyword evidence="3" id="KW-1185">Reference proteome</keyword>
<dbReference type="EMBL" id="HG934468">
    <property type="protein sequence ID" value="CDN30381.1"/>
    <property type="molecule type" value="Genomic_DNA"/>
</dbReference>